<proteinExistence type="predicted"/>
<evidence type="ECO:0008006" key="3">
    <source>
        <dbReference type="Google" id="ProtNLM"/>
    </source>
</evidence>
<sequence length="160" mass="18033">MYIKKYFGGKYEKKTIYLATLVLSFGLFGSLLGGSVAFADKQEPYGDITHTSDSEGYIHFDPEGNIVESNLGSNTNKKARPAINHASGRWVYFSELYDWGRGKKGHSNHYSSRYPRHGAKAKVGSRSQIANAGPRQWAFATAHGRTFDTFSCWYNPTNWY</sequence>
<evidence type="ECO:0000313" key="2">
    <source>
        <dbReference type="Proteomes" id="UP001056730"/>
    </source>
</evidence>
<organism evidence="1 2">
    <name type="scientific">Lactococcus formosensis</name>
    <dbReference type="NCBI Taxonomy" id="1281486"/>
    <lineage>
        <taxon>Bacteria</taxon>
        <taxon>Bacillati</taxon>
        <taxon>Bacillota</taxon>
        <taxon>Bacilli</taxon>
        <taxon>Lactobacillales</taxon>
        <taxon>Streptococcaceae</taxon>
        <taxon>Lactococcus</taxon>
    </lineage>
</organism>
<name>A0A9Q9D6T0_9LACT</name>
<dbReference type="Proteomes" id="UP001056730">
    <property type="component" value="Chromosome"/>
</dbReference>
<dbReference type="EMBL" id="CP086395">
    <property type="protein sequence ID" value="USJ20216.1"/>
    <property type="molecule type" value="Genomic_DNA"/>
</dbReference>
<dbReference type="RefSeq" id="WP_252175424.1">
    <property type="nucleotide sequence ID" value="NZ_CP086395.1"/>
</dbReference>
<evidence type="ECO:0000313" key="1">
    <source>
        <dbReference type="EMBL" id="USJ20216.1"/>
    </source>
</evidence>
<protein>
    <recommendedName>
        <fullName evidence="3">Lactococcin 972 family bacteriocin</fullName>
    </recommendedName>
</protein>
<gene>
    <name evidence="1" type="ORF">LMK00_10430</name>
</gene>
<reference evidence="1" key="1">
    <citation type="journal article" date="2022" name="Front. Microbiol.">
        <title>Feed Insects as a Reservoir of Granadaene-Producing Lactococci.</title>
        <authorList>
            <person name="Neuzil-Bunesova V."/>
            <person name="Ramirez Garcia A."/>
            <person name="Modrackova N."/>
            <person name="Makovska M."/>
            <person name="Sabolova M."/>
            <person name="Sproer C."/>
            <person name="Bunk B."/>
            <person name="Blom J."/>
            <person name="Schwab C."/>
        </authorList>
    </citation>
    <scope>NUCLEOTIDE SEQUENCE</scope>
    <source>
        <strain evidence="1">I4/6O</strain>
    </source>
</reference>
<accession>A0A9Q9D6T0</accession>
<dbReference type="AlphaFoldDB" id="A0A9Q9D6T0"/>
<dbReference type="KEGG" id="lfo:LMK00_10430"/>